<sequence>MKFCVLAKVSKRSVSFWYQSDGNAYAPLSIKESNEIPLYFYVSGNDFIFGGAARERFNRHDPNAYGNYFEIIKDPSKHFIIYGNKKPVKQLFYYGVEQCLSHFLNTVLYKVDSIESYRQHFPLRFLFDTDIEDKEKSLIENLFQEAGYFNLDRIHFNKILFGVLVQKEILVKEKAILLLSAIDDVLYLKLYKNANAEEIGSFKLEGQGADPRVKILANMIVEYIISQNPYLSIDKDIETAFLLPFCVSLLENPDAIIKGDAELADGNKYWFKVNERNLTDRLQYYSNDNMIYTAIDDLLKSSSLTVQDVVILLGTEAISTSYFSGKLLKRYHYVKEVTSAAIKDTMKSVFEEVSSSNYTVKSKAPPVLVRPRMPAAVPIEATAPKLPPPLPPKKEKNSSQPQINIPRLPEVKPVIQVKVNPVKLPPLPPKKGT</sequence>
<proteinExistence type="predicted"/>
<feature type="region of interest" description="Disordered" evidence="1">
    <location>
        <begin position="381"/>
        <end position="409"/>
    </location>
</feature>
<organism evidence="2 3">
    <name type="scientific">Pedobacter cryoconitis</name>
    <dbReference type="NCBI Taxonomy" id="188932"/>
    <lineage>
        <taxon>Bacteria</taxon>
        <taxon>Pseudomonadati</taxon>
        <taxon>Bacteroidota</taxon>
        <taxon>Sphingobacteriia</taxon>
        <taxon>Sphingobacteriales</taxon>
        <taxon>Sphingobacteriaceae</taxon>
        <taxon>Pedobacter</taxon>
    </lineage>
</organism>
<evidence type="ECO:0000256" key="1">
    <source>
        <dbReference type="SAM" id="MobiDB-lite"/>
    </source>
</evidence>
<dbReference type="AlphaFoldDB" id="A0A7W8YXS8"/>
<gene>
    <name evidence="2" type="ORF">HDE69_004574</name>
</gene>
<dbReference type="EMBL" id="JACHCF010000013">
    <property type="protein sequence ID" value="MBB5623488.1"/>
    <property type="molecule type" value="Genomic_DNA"/>
</dbReference>
<dbReference type="Proteomes" id="UP000537718">
    <property type="component" value="Unassembled WGS sequence"/>
</dbReference>
<reference evidence="2 3" key="1">
    <citation type="submission" date="2020-08" db="EMBL/GenBank/DDBJ databases">
        <title>Genomic Encyclopedia of Type Strains, Phase IV (KMG-V): Genome sequencing to study the core and pangenomes of soil and plant-associated prokaryotes.</title>
        <authorList>
            <person name="Whitman W."/>
        </authorList>
    </citation>
    <scope>NUCLEOTIDE SEQUENCE [LARGE SCALE GENOMIC DNA]</scope>
    <source>
        <strain evidence="2 3">MP7CTX6</strain>
    </source>
</reference>
<evidence type="ECO:0000313" key="2">
    <source>
        <dbReference type="EMBL" id="MBB5623488.1"/>
    </source>
</evidence>
<name>A0A7W8YXS8_9SPHI</name>
<evidence type="ECO:0000313" key="3">
    <source>
        <dbReference type="Proteomes" id="UP000537718"/>
    </source>
</evidence>
<dbReference type="RefSeq" id="WP_183869585.1">
    <property type="nucleotide sequence ID" value="NZ_JACHCF010000013.1"/>
</dbReference>
<comment type="caution">
    <text evidence="2">The sequence shown here is derived from an EMBL/GenBank/DDBJ whole genome shotgun (WGS) entry which is preliminary data.</text>
</comment>
<protein>
    <submittedName>
        <fullName evidence="2">Uncharacterized protein</fullName>
    </submittedName>
</protein>
<accession>A0A7W8YXS8</accession>